<protein>
    <submittedName>
        <fullName evidence="1">Uncharacterized protein</fullName>
    </submittedName>
</protein>
<reference evidence="1 2" key="1">
    <citation type="journal article" date="2021" name="Elife">
        <title>Chloroplast acquisition without the gene transfer in kleptoplastic sea slugs, Plakobranchus ocellatus.</title>
        <authorList>
            <person name="Maeda T."/>
            <person name="Takahashi S."/>
            <person name="Yoshida T."/>
            <person name="Shimamura S."/>
            <person name="Takaki Y."/>
            <person name="Nagai Y."/>
            <person name="Toyoda A."/>
            <person name="Suzuki Y."/>
            <person name="Arimoto A."/>
            <person name="Ishii H."/>
            <person name="Satoh N."/>
            <person name="Nishiyama T."/>
            <person name="Hasebe M."/>
            <person name="Maruyama T."/>
            <person name="Minagawa J."/>
            <person name="Obokata J."/>
            <person name="Shigenobu S."/>
        </authorList>
    </citation>
    <scope>NUCLEOTIDE SEQUENCE [LARGE SCALE GENOMIC DNA]</scope>
</reference>
<accession>A0AAV4A6E1</accession>
<organism evidence="1 2">
    <name type="scientific">Plakobranchus ocellatus</name>
    <dbReference type="NCBI Taxonomy" id="259542"/>
    <lineage>
        <taxon>Eukaryota</taxon>
        <taxon>Metazoa</taxon>
        <taxon>Spiralia</taxon>
        <taxon>Lophotrochozoa</taxon>
        <taxon>Mollusca</taxon>
        <taxon>Gastropoda</taxon>
        <taxon>Heterobranchia</taxon>
        <taxon>Euthyneura</taxon>
        <taxon>Panpulmonata</taxon>
        <taxon>Sacoglossa</taxon>
        <taxon>Placobranchoidea</taxon>
        <taxon>Plakobranchidae</taxon>
        <taxon>Plakobranchus</taxon>
    </lineage>
</organism>
<gene>
    <name evidence="1" type="ORF">PoB_002862900</name>
</gene>
<dbReference type="AlphaFoldDB" id="A0AAV4A6E1"/>
<evidence type="ECO:0000313" key="1">
    <source>
        <dbReference type="EMBL" id="GFO02124.1"/>
    </source>
</evidence>
<name>A0AAV4A6E1_9GAST</name>
<evidence type="ECO:0000313" key="2">
    <source>
        <dbReference type="Proteomes" id="UP000735302"/>
    </source>
</evidence>
<comment type="caution">
    <text evidence="1">The sequence shown here is derived from an EMBL/GenBank/DDBJ whole genome shotgun (WGS) entry which is preliminary data.</text>
</comment>
<dbReference type="EMBL" id="BLXT01003566">
    <property type="protein sequence ID" value="GFO02124.1"/>
    <property type="molecule type" value="Genomic_DNA"/>
</dbReference>
<sequence length="90" mass="9745">MLTTSSDLPENIGTHELCAADDQVGGAGTLLLGAQLTGTIWLCTLPHKRHGLSSYKKLKSEVALSKPFCFERASRDPSDKIDCRGYAHTL</sequence>
<proteinExistence type="predicted"/>
<dbReference type="Proteomes" id="UP000735302">
    <property type="component" value="Unassembled WGS sequence"/>
</dbReference>
<keyword evidence="2" id="KW-1185">Reference proteome</keyword>